<sequence>MNNLPTELLHAVFSLLANDQKTISQVALVCRQWHAIARPLLYRHPQIYSLQAFHKFLKIPKFSGLLVREIDLSLLPHRWSNITDPDIISLISLCPNLTFLDINYCAQLHDATLKHIARTLGPRLTNLNVSQCPKFTDMGFMALAAECSALTTLNFSYTDITDLALSQIATTCPTIRWLNLRCCELVTDLSLSELRKWCKDLRVELIGCWGVVMEDIEVEYDGWREMGKMGLLEMWVKC</sequence>
<dbReference type="GO" id="GO:0005737">
    <property type="term" value="C:cytoplasm"/>
    <property type="evidence" value="ECO:0007669"/>
    <property type="project" value="TreeGrafter"/>
</dbReference>
<dbReference type="SUPFAM" id="SSF81383">
    <property type="entry name" value="F-box domain"/>
    <property type="match status" value="1"/>
</dbReference>
<dbReference type="InterPro" id="IPR001810">
    <property type="entry name" value="F-box_dom"/>
</dbReference>
<proteinExistence type="predicted"/>
<dbReference type="OrthoDB" id="421226at2759"/>
<accession>A0A9N9C750</accession>
<evidence type="ECO:0000256" key="1">
    <source>
        <dbReference type="ARBA" id="ARBA00022786"/>
    </source>
</evidence>
<keyword evidence="1" id="KW-0833">Ubl conjugation pathway</keyword>
<evidence type="ECO:0000313" key="4">
    <source>
        <dbReference type="Proteomes" id="UP000789831"/>
    </source>
</evidence>
<protein>
    <submittedName>
        <fullName evidence="3">567_t:CDS:1</fullName>
    </submittedName>
</protein>
<feature type="domain" description="F-box" evidence="2">
    <location>
        <begin position="1"/>
        <end position="45"/>
    </location>
</feature>
<evidence type="ECO:0000313" key="3">
    <source>
        <dbReference type="EMBL" id="CAG8589531.1"/>
    </source>
</evidence>
<name>A0A9N9C750_9GLOM</name>
<gene>
    <name evidence="3" type="ORF">AGERDE_LOCUS8535</name>
</gene>
<dbReference type="Pfam" id="PF25372">
    <property type="entry name" value="DUF7885"/>
    <property type="match status" value="1"/>
</dbReference>
<dbReference type="Proteomes" id="UP000789831">
    <property type="component" value="Unassembled WGS sequence"/>
</dbReference>
<organism evidence="3 4">
    <name type="scientific">Ambispora gerdemannii</name>
    <dbReference type="NCBI Taxonomy" id="144530"/>
    <lineage>
        <taxon>Eukaryota</taxon>
        <taxon>Fungi</taxon>
        <taxon>Fungi incertae sedis</taxon>
        <taxon>Mucoromycota</taxon>
        <taxon>Glomeromycotina</taxon>
        <taxon>Glomeromycetes</taxon>
        <taxon>Archaeosporales</taxon>
        <taxon>Ambisporaceae</taxon>
        <taxon>Ambispora</taxon>
    </lineage>
</organism>
<dbReference type="PROSITE" id="PS50181">
    <property type="entry name" value="FBOX"/>
    <property type="match status" value="1"/>
</dbReference>
<dbReference type="InterPro" id="IPR036047">
    <property type="entry name" value="F-box-like_dom_sf"/>
</dbReference>
<dbReference type="InterPro" id="IPR032675">
    <property type="entry name" value="LRR_dom_sf"/>
</dbReference>
<dbReference type="Gene3D" id="1.20.1280.50">
    <property type="match status" value="1"/>
</dbReference>
<dbReference type="SMART" id="SM00367">
    <property type="entry name" value="LRR_CC"/>
    <property type="match status" value="4"/>
</dbReference>
<comment type="caution">
    <text evidence="3">The sequence shown here is derived from an EMBL/GenBank/DDBJ whole genome shotgun (WGS) entry which is preliminary data.</text>
</comment>
<dbReference type="PANTHER" id="PTHR13382">
    <property type="entry name" value="MITOCHONDRIAL ATP SYNTHASE COUPLING FACTOR B"/>
    <property type="match status" value="1"/>
</dbReference>
<keyword evidence="4" id="KW-1185">Reference proteome</keyword>
<dbReference type="AlphaFoldDB" id="A0A9N9C750"/>
<dbReference type="EMBL" id="CAJVPL010001839">
    <property type="protein sequence ID" value="CAG8589531.1"/>
    <property type="molecule type" value="Genomic_DNA"/>
</dbReference>
<dbReference type="Pfam" id="PF12937">
    <property type="entry name" value="F-box-like"/>
    <property type="match status" value="1"/>
</dbReference>
<reference evidence="3" key="1">
    <citation type="submission" date="2021-06" db="EMBL/GenBank/DDBJ databases">
        <authorList>
            <person name="Kallberg Y."/>
            <person name="Tangrot J."/>
            <person name="Rosling A."/>
        </authorList>
    </citation>
    <scope>NUCLEOTIDE SEQUENCE</scope>
    <source>
        <strain evidence="3">MT106</strain>
    </source>
</reference>
<dbReference type="InterPro" id="IPR050648">
    <property type="entry name" value="F-box_LRR-repeat"/>
</dbReference>
<dbReference type="SUPFAM" id="SSF52047">
    <property type="entry name" value="RNI-like"/>
    <property type="match status" value="1"/>
</dbReference>
<dbReference type="InterPro" id="IPR006553">
    <property type="entry name" value="Leu-rich_rpt_Cys-con_subtyp"/>
</dbReference>
<evidence type="ECO:0000259" key="2">
    <source>
        <dbReference type="PROSITE" id="PS50181"/>
    </source>
</evidence>
<dbReference type="InterPro" id="IPR057207">
    <property type="entry name" value="FBXL15_LRR"/>
</dbReference>
<dbReference type="Gene3D" id="3.80.10.10">
    <property type="entry name" value="Ribonuclease Inhibitor"/>
    <property type="match status" value="1"/>
</dbReference>